<keyword evidence="3" id="KW-0732">Signal</keyword>
<sequence length="551" mass="61371">MTRTSSTRRHGIGIFQTLRMTTIFGATAAALLAAAATPALAAGTLRIGMTASDIPLTTGQTDQGGEGQRFMGYTVYNSLIEWDLSKADKPSSLIPSLATSWQVDPTDKSKWVFKLRDGVKFHDGSAFDADAVVWNLDKLLKTDAPQFDKRQAAQGKSRIPAVVSYKAIDPQTVEIVTNTPDATLPYQISWILISSPTNWEKQGKSWDTVAQKPSGTGPWKMESGFTPRERAELTPNKDYWDKARVPKLDKLVLIPLPEPNTRVAAIRSGQVDWIEAPAPDSVKSLKEAGFKIITNSYPHNWTWHLSRIEGSPWNDIRVRKAANLAVDRDGLNELLGGLSVPAQGYMPPGHQWFGKPTFKVEYNVEEAKKLMKEAGYGPDKPLKTKVIISSSGSGQMLPLQMNEYIQQTLAEVGINIEYEVMDWNTVINVWRAGAKDPSAKGATAINYSYFIQDPFTAMIRQSQCKLAPPTGTNWGYYCDKDMDALFDKVRNTFDPVEQDKVMQQVHEKYVNDALFLIVTHDVNPRAMTTKVKGFVQAQNWFQDFSTITLDP</sequence>
<dbReference type="PIRSF" id="PIRSF002741">
    <property type="entry name" value="MppA"/>
    <property type="match status" value="1"/>
</dbReference>
<reference evidence="6" key="1">
    <citation type="journal article" date="2014" name="BMC Genomics">
        <title>Genome sequencing of two Neorhizobium galegae strains reveals a noeT gene responsible for the unusual acetylation of the nodulation factors.</title>
        <authorList>
            <person name="Osterman J."/>
            <person name="Marsh J."/>
            <person name="Laine P.K."/>
            <person name="Zeng Z."/>
            <person name="Alatalo E."/>
            <person name="Sullivan J.T."/>
            <person name="Young J.P."/>
            <person name="Thomas-Oates J."/>
            <person name="Paulin L."/>
            <person name="Lindstrom K."/>
        </authorList>
    </citation>
    <scope>NUCLEOTIDE SEQUENCE [LARGE SCALE GENOMIC DNA]</scope>
    <source>
        <strain evidence="6">HAMBI 540</strain>
    </source>
</reference>
<dbReference type="InterPro" id="IPR030678">
    <property type="entry name" value="Peptide/Ni-bd"/>
</dbReference>
<dbReference type="HOGENOM" id="CLU_017028_7_4_5"/>
<dbReference type="Gene3D" id="3.40.190.10">
    <property type="entry name" value="Periplasmic binding protein-like II"/>
    <property type="match status" value="1"/>
</dbReference>
<feature type="signal peptide" evidence="3">
    <location>
        <begin position="1"/>
        <end position="41"/>
    </location>
</feature>
<dbReference type="Pfam" id="PF00496">
    <property type="entry name" value="SBP_bac_5"/>
    <property type="match status" value="1"/>
</dbReference>
<dbReference type="CDD" id="cd08495">
    <property type="entry name" value="PBP2_NikA_DppA_OppA_like_8"/>
    <property type="match status" value="1"/>
</dbReference>
<keyword evidence="5" id="KW-0614">Plasmid</keyword>
<feature type="domain" description="Solute-binding protein family 5" evidence="4">
    <location>
        <begin position="93"/>
        <end position="442"/>
    </location>
</feature>
<dbReference type="GO" id="GO:0030288">
    <property type="term" value="C:outer membrane-bounded periplasmic space"/>
    <property type="evidence" value="ECO:0007669"/>
    <property type="project" value="UniProtKB-ARBA"/>
</dbReference>
<feature type="chain" id="PRO_5001653439" evidence="3">
    <location>
        <begin position="42"/>
        <end position="551"/>
    </location>
</feature>
<geneLocation type="plasmid" evidence="6">
    <name>II</name>
</geneLocation>
<dbReference type="AlphaFoldDB" id="A0A068SZM0"/>
<dbReference type="InterPro" id="IPR000914">
    <property type="entry name" value="SBP_5_dom"/>
</dbReference>
<evidence type="ECO:0000313" key="5">
    <source>
        <dbReference type="EMBL" id="CDN51284.1"/>
    </source>
</evidence>
<proteinExistence type="inferred from homology"/>
<dbReference type="KEGG" id="ngg:RG540_PA06080"/>
<dbReference type="GO" id="GO:1904680">
    <property type="term" value="F:peptide transmembrane transporter activity"/>
    <property type="evidence" value="ECO:0007669"/>
    <property type="project" value="TreeGrafter"/>
</dbReference>
<keyword evidence="6" id="KW-1185">Reference proteome</keyword>
<dbReference type="GO" id="GO:0043190">
    <property type="term" value="C:ATP-binding cassette (ABC) transporter complex"/>
    <property type="evidence" value="ECO:0007669"/>
    <property type="project" value="InterPro"/>
</dbReference>
<name>A0A068SZM0_NEOGA</name>
<dbReference type="PATRIC" id="fig|1028800.3.peg.5228"/>
<evidence type="ECO:0000313" key="6">
    <source>
        <dbReference type="Proteomes" id="UP000028181"/>
    </source>
</evidence>
<accession>A0A068SZM0</accession>
<dbReference type="SUPFAM" id="SSF53850">
    <property type="entry name" value="Periplasmic binding protein-like II"/>
    <property type="match status" value="1"/>
</dbReference>
<dbReference type="GO" id="GO:0015833">
    <property type="term" value="P:peptide transport"/>
    <property type="evidence" value="ECO:0007669"/>
    <property type="project" value="TreeGrafter"/>
</dbReference>
<dbReference type="Gene3D" id="3.10.105.10">
    <property type="entry name" value="Dipeptide-binding Protein, Domain 3"/>
    <property type="match status" value="1"/>
</dbReference>
<dbReference type="EMBL" id="HG938354">
    <property type="protein sequence ID" value="CDN51284.1"/>
    <property type="molecule type" value="Genomic_DNA"/>
</dbReference>
<dbReference type="PANTHER" id="PTHR30290">
    <property type="entry name" value="PERIPLASMIC BINDING COMPONENT OF ABC TRANSPORTER"/>
    <property type="match status" value="1"/>
</dbReference>
<comment type="subcellular location">
    <subcellularLocation>
        <location evidence="1">Periplasm</location>
    </subcellularLocation>
</comment>
<dbReference type="PANTHER" id="PTHR30290:SF83">
    <property type="entry name" value="ABC TRANSPORTER SUBSTRATE-BINDING PROTEIN"/>
    <property type="match status" value="1"/>
</dbReference>
<dbReference type="InterPro" id="IPR039424">
    <property type="entry name" value="SBP_5"/>
</dbReference>
<comment type="similarity">
    <text evidence="2">Belongs to the bacterial solute-binding protein 5 family.</text>
</comment>
<gene>
    <name evidence="5" type="ORF">RG540_PA06080</name>
</gene>
<protein>
    <submittedName>
        <fullName evidence="5">Heme-binding protein A</fullName>
    </submittedName>
</protein>
<dbReference type="eggNOG" id="COG0747">
    <property type="taxonomic scope" value="Bacteria"/>
</dbReference>
<evidence type="ECO:0000256" key="1">
    <source>
        <dbReference type="ARBA" id="ARBA00004418"/>
    </source>
</evidence>
<dbReference type="Gene3D" id="3.90.76.10">
    <property type="entry name" value="Dipeptide-binding Protein, Domain 1"/>
    <property type="match status" value="1"/>
</dbReference>
<evidence type="ECO:0000256" key="2">
    <source>
        <dbReference type="ARBA" id="ARBA00005695"/>
    </source>
</evidence>
<dbReference type="Proteomes" id="UP000028181">
    <property type="component" value="Plasmid pHAMBI540a"/>
</dbReference>
<organism evidence="5 6">
    <name type="scientific">Neorhizobium galegae bv. orientalis str. HAMBI 540</name>
    <dbReference type="NCBI Taxonomy" id="1028800"/>
    <lineage>
        <taxon>Bacteria</taxon>
        <taxon>Pseudomonadati</taxon>
        <taxon>Pseudomonadota</taxon>
        <taxon>Alphaproteobacteria</taxon>
        <taxon>Hyphomicrobiales</taxon>
        <taxon>Rhizobiaceae</taxon>
        <taxon>Rhizobium/Agrobacterium group</taxon>
        <taxon>Neorhizobium</taxon>
    </lineage>
</organism>
<evidence type="ECO:0000259" key="4">
    <source>
        <dbReference type="Pfam" id="PF00496"/>
    </source>
</evidence>
<evidence type="ECO:0000256" key="3">
    <source>
        <dbReference type="SAM" id="SignalP"/>
    </source>
</evidence>